<accession>A0A1G2T7N2</accession>
<dbReference type="CDD" id="cd03801">
    <property type="entry name" value="GT4_PimA-like"/>
    <property type="match status" value="1"/>
</dbReference>
<dbReference type="InterPro" id="IPR050194">
    <property type="entry name" value="Glycosyltransferase_grp1"/>
</dbReference>
<dbReference type="InterPro" id="IPR001296">
    <property type="entry name" value="Glyco_trans_1"/>
</dbReference>
<comment type="caution">
    <text evidence="2">The sequence shown here is derived from an EMBL/GenBank/DDBJ whole genome shotgun (WGS) entry which is preliminary data.</text>
</comment>
<reference evidence="2 3" key="1">
    <citation type="journal article" date="2016" name="Nat. Commun.">
        <title>Thousands of microbial genomes shed light on interconnected biogeochemical processes in an aquifer system.</title>
        <authorList>
            <person name="Anantharaman K."/>
            <person name="Brown C.T."/>
            <person name="Hug L.A."/>
            <person name="Sharon I."/>
            <person name="Castelle C.J."/>
            <person name="Probst A.J."/>
            <person name="Thomas B.C."/>
            <person name="Singh A."/>
            <person name="Wilkins M.J."/>
            <person name="Karaoz U."/>
            <person name="Brodie E.L."/>
            <person name="Williams K.H."/>
            <person name="Hubbard S.S."/>
            <person name="Banfield J.F."/>
        </authorList>
    </citation>
    <scope>NUCLEOTIDE SEQUENCE [LARGE SCALE GENOMIC DNA]</scope>
</reference>
<proteinExistence type="predicted"/>
<dbReference type="AlphaFoldDB" id="A0A1G2T7N2"/>
<dbReference type="PANTHER" id="PTHR45947">
    <property type="entry name" value="SULFOQUINOVOSYL TRANSFERASE SQD2"/>
    <property type="match status" value="1"/>
</dbReference>
<dbReference type="GO" id="GO:0016757">
    <property type="term" value="F:glycosyltransferase activity"/>
    <property type="evidence" value="ECO:0007669"/>
    <property type="project" value="InterPro"/>
</dbReference>
<evidence type="ECO:0000313" key="3">
    <source>
        <dbReference type="Proteomes" id="UP000179264"/>
    </source>
</evidence>
<feature type="domain" description="Glycosyl transferase family 1" evidence="1">
    <location>
        <begin position="201"/>
        <end position="354"/>
    </location>
</feature>
<name>A0A1G2T7N2_9BACT</name>
<gene>
    <name evidence="2" type="ORF">A2W58_02050</name>
</gene>
<sequence length="381" mass="43523">MLYYIFMKVVSISTDRKLFEEGSVVLTRQKYYAERMEELHVIVFSLSKNGYKYRSFGNLHLYPMNSSSRISFLFDAYRLGKKIILENSFKKENSVITTQDSFETGLVGYLLKKKFNLPLQLQIHTDFLNSYFKNSSLNLARVVLAKFLIPKADGLRVVSSVISGSLQKEFPNLKTKIDILPIFIDIEKIKNSAISINLRQKYPDRFIILMASRVTKEKNIILAIKLVSSLIRANKRIVLLIVGDGPEKKTLQLYAKDMGGYVVFEPWTLDLTSYYKTADVFLLTSQYEGYGMTLIEAGASGCPIVTTNVGIAKTDLFKNGENAFVCPVGDVDCLSKAIIDLIENPEKRKLFKERMQDSIKRVTVSKEEYVYRYVAMLENLL</sequence>
<protein>
    <recommendedName>
        <fullName evidence="1">Glycosyl transferase family 1 domain-containing protein</fullName>
    </recommendedName>
</protein>
<dbReference type="SUPFAM" id="SSF53756">
    <property type="entry name" value="UDP-Glycosyltransferase/glycogen phosphorylase"/>
    <property type="match status" value="1"/>
</dbReference>
<evidence type="ECO:0000259" key="1">
    <source>
        <dbReference type="Pfam" id="PF00534"/>
    </source>
</evidence>
<organism evidence="2 3">
    <name type="scientific">Candidatus Zambryskibacteria bacterium RIFCSPHIGHO2_02_38_10.5</name>
    <dbReference type="NCBI Taxonomy" id="1802742"/>
    <lineage>
        <taxon>Bacteria</taxon>
        <taxon>Candidatus Zambryskiibacteriota</taxon>
    </lineage>
</organism>
<dbReference type="EMBL" id="MHVL01000028">
    <property type="protein sequence ID" value="OHA93028.1"/>
    <property type="molecule type" value="Genomic_DNA"/>
</dbReference>
<dbReference type="PANTHER" id="PTHR45947:SF3">
    <property type="entry name" value="SULFOQUINOVOSYL TRANSFERASE SQD2"/>
    <property type="match status" value="1"/>
</dbReference>
<dbReference type="Proteomes" id="UP000179264">
    <property type="component" value="Unassembled WGS sequence"/>
</dbReference>
<dbReference type="Gene3D" id="3.40.50.2000">
    <property type="entry name" value="Glycogen Phosphorylase B"/>
    <property type="match status" value="2"/>
</dbReference>
<dbReference type="Pfam" id="PF00534">
    <property type="entry name" value="Glycos_transf_1"/>
    <property type="match status" value="1"/>
</dbReference>
<evidence type="ECO:0000313" key="2">
    <source>
        <dbReference type="EMBL" id="OHA93028.1"/>
    </source>
</evidence>